<proteinExistence type="predicted"/>
<dbReference type="GO" id="GO:0000731">
    <property type="term" value="P:DNA synthesis involved in DNA repair"/>
    <property type="evidence" value="ECO:0007669"/>
    <property type="project" value="InterPro"/>
</dbReference>
<dbReference type="InterPro" id="IPR007218">
    <property type="entry name" value="DNA_pol_delta_4"/>
</dbReference>
<reference evidence="2" key="1">
    <citation type="journal article" date="2020" name="Fungal Divers.">
        <title>Resolving the Mortierellaceae phylogeny through synthesis of multi-gene phylogenetics and phylogenomics.</title>
        <authorList>
            <person name="Vandepol N."/>
            <person name="Liber J."/>
            <person name="Desiro A."/>
            <person name="Na H."/>
            <person name="Kennedy M."/>
            <person name="Barry K."/>
            <person name="Grigoriev I.V."/>
            <person name="Miller A.N."/>
            <person name="O'Donnell K."/>
            <person name="Stajich J.E."/>
            <person name="Bonito G."/>
        </authorList>
    </citation>
    <scope>NUCLEOTIDE SEQUENCE</scope>
    <source>
        <strain evidence="2">NVP1</strain>
    </source>
</reference>
<dbReference type="GO" id="GO:0043625">
    <property type="term" value="C:delta DNA polymerase complex"/>
    <property type="evidence" value="ECO:0007669"/>
    <property type="project" value="TreeGrafter"/>
</dbReference>
<protein>
    <recommendedName>
        <fullName evidence="4">DNA polymerase delta subunit 4</fullName>
    </recommendedName>
</protein>
<feature type="region of interest" description="Disordered" evidence="1">
    <location>
        <begin position="1"/>
        <end position="91"/>
    </location>
</feature>
<gene>
    <name evidence="2" type="ORF">BG006_006108</name>
</gene>
<comment type="caution">
    <text evidence="2">The sequence shown here is derived from an EMBL/GenBank/DDBJ whole genome shotgun (WGS) entry which is preliminary data.</text>
</comment>
<evidence type="ECO:0000313" key="3">
    <source>
        <dbReference type="Proteomes" id="UP000696485"/>
    </source>
</evidence>
<dbReference type="PANTHER" id="PTHR14303">
    <property type="entry name" value="DNA POLYMERASE DELTA SUBUNIT 4"/>
    <property type="match status" value="1"/>
</dbReference>
<dbReference type="AlphaFoldDB" id="A0A9P5VLN0"/>
<evidence type="ECO:0000313" key="2">
    <source>
        <dbReference type="EMBL" id="KAF9330990.1"/>
    </source>
</evidence>
<organism evidence="2 3">
    <name type="scientific">Podila minutissima</name>
    <dbReference type="NCBI Taxonomy" id="64525"/>
    <lineage>
        <taxon>Eukaryota</taxon>
        <taxon>Fungi</taxon>
        <taxon>Fungi incertae sedis</taxon>
        <taxon>Mucoromycota</taxon>
        <taxon>Mortierellomycotina</taxon>
        <taxon>Mortierellomycetes</taxon>
        <taxon>Mortierellales</taxon>
        <taxon>Mortierellaceae</taxon>
        <taxon>Podila</taxon>
    </lineage>
</organism>
<dbReference type="Proteomes" id="UP000696485">
    <property type="component" value="Unassembled WGS sequence"/>
</dbReference>
<name>A0A9P5VLN0_9FUNG</name>
<dbReference type="Pfam" id="PF04081">
    <property type="entry name" value="DNA_pol_delta_4"/>
    <property type="match status" value="1"/>
</dbReference>
<dbReference type="GO" id="GO:0003887">
    <property type="term" value="F:DNA-directed DNA polymerase activity"/>
    <property type="evidence" value="ECO:0007669"/>
    <property type="project" value="TreeGrafter"/>
</dbReference>
<evidence type="ECO:0008006" key="4">
    <source>
        <dbReference type="Google" id="ProtNLM"/>
    </source>
</evidence>
<keyword evidence="3" id="KW-1185">Reference proteome</keyword>
<sequence length="240" mass="26537">MSQLSQTSQSSASDFFARGRKATTTRRIVTAKKPLVNAPSPPNTARLPALESIPTTKPNDKYRLAETSFDDDGLDDEEFHDSDFETDGGGDDDDIQIVAVVKPVAPTITKAKIDRTISLNPGALSNTKTKTKEDIPIRRAHSTGKLLEIPSTVSRKRSKSEMNTRSVSAVLESIHQEDLAETEKVLRQFDLTSKYGPCTDITRLERWERASLLGLNPPQEIKDTLLKDSAWNVNLFAGRV</sequence>
<feature type="compositionally biased region" description="Low complexity" evidence="1">
    <location>
        <begin position="1"/>
        <end position="13"/>
    </location>
</feature>
<dbReference type="EMBL" id="JAAAUY010000356">
    <property type="protein sequence ID" value="KAF9330990.1"/>
    <property type="molecule type" value="Genomic_DNA"/>
</dbReference>
<dbReference type="GO" id="GO:0006261">
    <property type="term" value="P:DNA-templated DNA replication"/>
    <property type="evidence" value="ECO:0007669"/>
    <property type="project" value="TreeGrafter"/>
</dbReference>
<accession>A0A9P5VLN0</accession>
<feature type="compositionally biased region" description="Acidic residues" evidence="1">
    <location>
        <begin position="68"/>
        <end position="91"/>
    </location>
</feature>
<evidence type="ECO:0000256" key="1">
    <source>
        <dbReference type="SAM" id="MobiDB-lite"/>
    </source>
</evidence>
<dbReference type="PANTHER" id="PTHR14303:SF0">
    <property type="entry name" value="DNA POLYMERASE DELTA SUBUNIT 4"/>
    <property type="match status" value="1"/>
</dbReference>